<feature type="domain" description="3'-5' exonuclease" evidence="2">
    <location>
        <begin position="249"/>
        <end position="427"/>
    </location>
</feature>
<dbReference type="GO" id="GO:0006310">
    <property type="term" value="P:DNA recombination"/>
    <property type="evidence" value="ECO:0007669"/>
    <property type="project" value="UniProtKB-KW"/>
</dbReference>
<accession>A0A8S3RWZ2</accession>
<proteinExistence type="predicted"/>
<dbReference type="AlphaFoldDB" id="A0A8S3RWZ2"/>
<gene>
    <name evidence="3" type="ORF">MEDL_23309</name>
</gene>
<dbReference type="InterPro" id="IPR011010">
    <property type="entry name" value="DNA_brk_join_enz"/>
</dbReference>
<reference evidence="3" key="1">
    <citation type="submission" date="2021-03" db="EMBL/GenBank/DDBJ databases">
        <authorList>
            <person name="Bekaert M."/>
        </authorList>
    </citation>
    <scope>NUCLEOTIDE SEQUENCE</scope>
</reference>
<dbReference type="GO" id="GO:1990923">
    <property type="term" value="C:PET complex"/>
    <property type="evidence" value="ECO:0007669"/>
    <property type="project" value="TreeGrafter"/>
</dbReference>
<dbReference type="SUPFAM" id="SSF56349">
    <property type="entry name" value="DNA breaking-rejoining enzymes"/>
    <property type="match status" value="1"/>
</dbReference>
<evidence type="ECO:0000256" key="1">
    <source>
        <dbReference type="ARBA" id="ARBA00023172"/>
    </source>
</evidence>
<dbReference type="SUPFAM" id="SSF53098">
    <property type="entry name" value="Ribonuclease H-like"/>
    <property type="match status" value="2"/>
</dbReference>
<dbReference type="EMBL" id="CAJPWZ010001142">
    <property type="protein sequence ID" value="CAG2209268.1"/>
    <property type="molecule type" value="Genomic_DNA"/>
</dbReference>
<dbReference type="Proteomes" id="UP000683360">
    <property type="component" value="Unassembled WGS sequence"/>
</dbReference>
<dbReference type="InterPro" id="IPR002562">
    <property type="entry name" value="3'-5'_exonuclease_dom"/>
</dbReference>
<dbReference type="OrthoDB" id="6102487at2759"/>
<sequence length="838" mass="97415">MHITSNKNCIADAISRQQWPRFRRMSPEALQEPEKVPQSFLQELVVNKSLAHSHTLSLDDFSFSDNNVSINLKFSKTDQLGKGSLIIIPSINSHVCPVHVLKKYFIARPKTIGPAFIHFGGNYVTRYQFNAVLKKALNVANITSDNFQSHSFRIGAASQSSKMGFSDDEIQDFVRWESKAYERYIRIPTLKSFWEFRLYIQENFWKQSRKMLAAEDSLVEKINGLKVDDKCQSGTAPKCKEGKEQLYKYITNTEQKESAVHELKNVLSTEKIIAIDLEGANLSRAGTITLLSIATSSQVYLFDVLKLGPATFDKEDSDALWHLFDVNLKGVLDIQLLEIITQSTAKTQSEQKKRNFRDHEIMRVESLISCLYHYQKDNDILRIKQNVERKMKFQKNLWEERPLSDTLLKYAAYDVKCLFPLYDSLKPDEEQMRRLRIASEIYCNTKRSMVMRRFNQYERNPYLPIDVIPEKGQTSFTKGNTKCTGCQRLFPRDEFSKNQLSNGDQLCRVCKMVKSHSDRQCPYIEPRLGPVPYIEEIEKKPDGDLDQEASKLPIAMSEPPHFDRYDDDNDFLYDHDNDYDDYDERWNNDSDDDHDRYGNFRYTYDCGLHEMEGGDGSSEWHHRTWTINMSRLKVASAIYCNTKRAMRERSFDPYEVNQFLPIDIIPDNGMLFFEKELGKDAINHGIASILENDLTSKIVFNCRETANALYHVYGVMLAGVLDVQLLQCMDNIDEIRSRICNKQRWNRTQEVIQLRKFMPSLQSKKKNNNKFRRMKKLSANLKQKIWEVRPLENDIIAYCEYSVQNLLKLFDGHISLDEKIGGLKIASASYCNSKRCLQ</sequence>
<dbReference type="GO" id="GO:0008408">
    <property type="term" value="F:3'-5' exonuclease activity"/>
    <property type="evidence" value="ECO:0007669"/>
    <property type="project" value="InterPro"/>
</dbReference>
<organism evidence="3 4">
    <name type="scientific">Mytilus edulis</name>
    <name type="common">Blue mussel</name>
    <dbReference type="NCBI Taxonomy" id="6550"/>
    <lineage>
        <taxon>Eukaryota</taxon>
        <taxon>Metazoa</taxon>
        <taxon>Spiralia</taxon>
        <taxon>Lophotrochozoa</taxon>
        <taxon>Mollusca</taxon>
        <taxon>Bivalvia</taxon>
        <taxon>Autobranchia</taxon>
        <taxon>Pteriomorphia</taxon>
        <taxon>Mytilida</taxon>
        <taxon>Mytiloidea</taxon>
        <taxon>Mytilidae</taxon>
        <taxon>Mytilinae</taxon>
        <taxon>Mytilus</taxon>
    </lineage>
</organism>
<dbReference type="InterPro" id="IPR052144">
    <property type="entry name" value="piRNA_biogenesis_EXD1"/>
</dbReference>
<dbReference type="Pfam" id="PF01612">
    <property type="entry name" value="DNA_pol_A_exo1"/>
    <property type="match status" value="1"/>
</dbReference>
<name>A0A8S3RWZ2_MYTED</name>
<dbReference type="InterPro" id="IPR012337">
    <property type="entry name" value="RNaseH-like_sf"/>
</dbReference>
<dbReference type="InterPro" id="IPR013762">
    <property type="entry name" value="Integrase-like_cat_sf"/>
</dbReference>
<dbReference type="PANTHER" id="PTHR46628:SF1">
    <property type="entry name" value="PIRNA BIOGENESIS PROTEIN EXD1"/>
    <property type="match status" value="1"/>
</dbReference>
<dbReference type="Gene3D" id="1.10.443.10">
    <property type="entry name" value="Intergrase catalytic core"/>
    <property type="match status" value="1"/>
</dbReference>
<dbReference type="PANTHER" id="PTHR46628">
    <property type="entry name" value="PIRNA BIOGENESIS PROTEIN EXD1"/>
    <property type="match status" value="1"/>
</dbReference>
<keyword evidence="1" id="KW-0233">DNA recombination</keyword>
<dbReference type="GO" id="GO:0034587">
    <property type="term" value="P:piRNA processing"/>
    <property type="evidence" value="ECO:0007669"/>
    <property type="project" value="TreeGrafter"/>
</dbReference>
<evidence type="ECO:0000313" key="3">
    <source>
        <dbReference type="EMBL" id="CAG2209268.1"/>
    </source>
</evidence>
<dbReference type="InterPro" id="IPR036397">
    <property type="entry name" value="RNaseH_sf"/>
</dbReference>
<evidence type="ECO:0000313" key="4">
    <source>
        <dbReference type="Proteomes" id="UP000683360"/>
    </source>
</evidence>
<protein>
    <recommendedName>
        <fullName evidence="2">3'-5' exonuclease domain-containing protein</fullName>
    </recommendedName>
</protein>
<evidence type="ECO:0000259" key="2">
    <source>
        <dbReference type="Pfam" id="PF01612"/>
    </source>
</evidence>
<dbReference type="Gene3D" id="3.30.420.10">
    <property type="entry name" value="Ribonuclease H-like superfamily/Ribonuclease H"/>
    <property type="match status" value="3"/>
</dbReference>
<dbReference type="GO" id="GO:0003677">
    <property type="term" value="F:DNA binding"/>
    <property type="evidence" value="ECO:0007669"/>
    <property type="project" value="InterPro"/>
</dbReference>
<comment type="caution">
    <text evidence="3">The sequence shown here is derived from an EMBL/GenBank/DDBJ whole genome shotgun (WGS) entry which is preliminary data.</text>
</comment>
<keyword evidence="4" id="KW-1185">Reference proteome</keyword>
<dbReference type="GO" id="GO:0015074">
    <property type="term" value="P:DNA integration"/>
    <property type="evidence" value="ECO:0007669"/>
    <property type="project" value="InterPro"/>
</dbReference>